<geneLocation type="plasmid" evidence="3 4">
    <name>pCF009-c</name>
</geneLocation>
<keyword evidence="3" id="KW-0482">Metalloprotease</keyword>
<evidence type="ECO:0000313" key="4">
    <source>
        <dbReference type="Proteomes" id="UP001164733"/>
    </source>
</evidence>
<dbReference type="Proteomes" id="UP001164733">
    <property type="component" value="Plasmid pCF009-c"/>
</dbReference>
<dbReference type="RefSeq" id="WP_253200112.1">
    <property type="nucleotide sequence ID" value="NZ_CP086242.1"/>
</dbReference>
<dbReference type="GO" id="GO:0004175">
    <property type="term" value="F:endopeptidase activity"/>
    <property type="evidence" value="ECO:0007669"/>
    <property type="project" value="UniProtKB-ARBA"/>
</dbReference>
<keyword evidence="1" id="KW-1133">Transmembrane helix</keyword>
<feature type="domain" description="CAAX prenyl protease 2/Lysostaphin resistance protein A-like" evidence="2">
    <location>
        <begin position="72"/>
        <end position="165"/>
    </location>
</feature>
<dbReference type="Pfam" id="PF02517">
    <property type="entry name" value="Rce1-like"/>
    <property type="match status" value="1"/>
</dbReference>
<gene>
    <name evidence="3" type="ORF">LL038_25380</name>
</gene>
<accession>A0AA47I9X3</accession>
<feature type="transmembrane region" description="Helical" evidence="1">
    <location>
        <begin position="104"/>
        <end position="123"/>
    </location>
</feature>
<dbReference type="GO" id="GO:0080120">
    <property type="term" value="P:CAAX-box protein maturation"/>
    <property type="evidence" value="ECO:0007669"/>
    <property type="project" value="UniProtKB-ARBA"/>
</dbReference>
<keyword evidence="1" id="KW-0472">Membrane</keyword>
<evidence type="ECO:0000259" key="2">
    <source>
        <dbReference type="Pfam" id="PF02517"/>
    </source>
</evidence>
<evidence type="ECO:0000256" key="1">
    <source>
        <dbReference type="SAM" id="Phobius"/>
    </source>
</evidence>
<sequence length="172" mass="19709">MKLFIIILMIYLLFFITPVILYLKLKDKVNSIEFLKLNNSIKEGIFISILFVIALIIKRIIFGGGHINLNIGILWVSGSLVGIFEEIPFRGFVFQKLLNHMNFILANLVTTVLFVSIHIPIWILSDVNIVSSIKSVFIVSLILGYLFHEYKSLWVPIICHSVFNICIWIGLT</sequence>
<keyword evidence="3" id="KW-0614">Plasmid</keyword>
<protein>
    <submittedName>
        <fullName evidence="3">CPBP family intramembrane metalloprotease</fullName>
    </submittedName>
</protein>
<dbReference type="AlphaFoldDB" id="A0AA47I9X3"/>
<dbReference type="GO" id="GO:0008237">
    <property type="term" value="F:metallopeptidase activity"/>
    <property type="evidence" value="ECO:0007669"/>
    <property type="project" value="UniProtKB-KW"/>
</dbReference>
<evidence type="ECO:0000313" key="3">
    <source>
        <dbReference type="EMBL" id="WAG63340.1"/>
    </source>
</evidence>
<dbReference type="EMBL" id="CP086242">
    <property type="protein sequence ID" value="WAG63340.1"/>
    <property type="molecule type" value="Genomic_DNA"/>
</dbReference>
<proteinExistence type="predicted"/>
<feature type="transmembrane region" description="Helical" evidence="1">
    <location>
        <begin position="6"/>
        <end position="23"/>
    </location>
</feature>
<dbReference type="InterPro" id="IPR003675">
    <property type="entry name" value="Rce1/LyrA-like_dom"/>
</dbReference>
<organism evidence="3 4">
    <name type="scientific">Clostridium estertheticum</name>
    <dbReference type="NCBI Taxonomy" id="238834"/>
    <lineage>
        <taxon>Bacteria</taxon>
        <taxon>Bacillati</taxon>
        <taxon>Bacillota</taxon>
        <taxon>Clostridia</taxon>
        <taxon>Eubacteriales</taxon>
        <taxon>Clostridiaceae</taxon>
        <taxon>Clostridium</taxon>
    </lineage>
</organism>
<keyword evidence="3" id="KW-0645">Protease</keyword>
<name>A0AA47I9X3_9CLOT</name>
<feature type="transmembrane region" description="Helical" evidence="1">
    <location>
        <begin position="67"/>
        <end position="84"/>
    </location>
</feature>
<reference evidence="3" key="1">
    <citation type="submission" date="2021-11" db="EMBL/GenBank/DDBJ databases">
        <title>Clostridia strains as spoilage organisms.</title>
        <authorList>
            <person name="Wambui J."/>
            <person name="Stevens M.J.A."/>
            <person name="Stephan R."/>
        </authorList>
    </citation>
    <scope>NUCLEOTIDE SEQUENCE</scope>
    <source>
        <strain evidence="3">CF009</strain>
        <plasmid evidence="3">pCF009-c</plasmid>
    </source>
</reference>
<feature type="transmembrane region" description="Helical" evidence="1">
    <location>
        <begin position="153"/>
        <end position="171"/>
    </location>
</feature>
<feature type="transmembrane region" description="Helical" evidence="1">
    <location>
        <begin position="129"/>
        <end position="146"/>
    </location>
</feature>
<keyword evidence="1" id="KW-0812">Transmembrane</keyword>
<feature type="transmembrane region" description="Helical" evidence="1">
    <location>
        <begin position="44"/>
        <end position="61"/>
    </location>
</feature>
<keyword evidence="3" id="KW-0378">Hydrolase</keyword>